<evidence type="ECO:0000259" key="1">
    <source>
        <dbReference type="Pfam" id="PF01850"/>
    </source>
</evidence>
<name>A0A1I5FRY8_9BACT</name>
<dbReference type="Gene3D" id="3.40.50.1010">
    <property type="entry name" value="5'-nuclease"/>
    <property type="match status" value="1"/>
</dbReference>
<evidence type="ECO:0000313" key="2">
    <source>
        <dbReference type="EMBL" id="SFO26512.1"/>
    </source>
</evidence>
<evidence type="ECO:0000313" key="3">
    <source>
        <dbReference type="Proteomes" id="UP000199564"/>
    </source>
</evidence>
<proteinExistence type="predicted"/>
<gene>
    <name evidence="2" type="ORF">SAMN04488519_10526</name>
</gene>
<dbReference type="SUPFAM" id="SSF88723">
    <property type="entry name" value="PIN domain-like"/>
    <property type="match status" value="1"/>
</dbReference>
<dbReference type="EMBL" id="FOVW01000005">
    <property type="protein sequence ID" value="SFO26512.1"/>
    <property type="molecule type" value="Genomic_DNA"/>
</dbReference>
<dbReference type="Proteomes" id="UP000199564">
    <property type="component" value="Unassembled WGS sequence"/>
</dbReference>
<sequence length="121" mass="13860">MKIDFFADTNFLIYLLEGNNIAKPFLEFDFAISFVTEVELLGFKGISKPEELKIKALINDCFLTEWNLKIKEWTIDLRKKYNLRLPDSIIAASSLSMGIPLITADQGFSKIKELDLILLEV</sequence>
<organism evidence="2 3">
    <name type="scientific">Algoriphagus ornithinivorans</name>
    <dbReference type="NCBI Taxonomy" id="226506"/>
    <lineage>
        <taxon>Bacteria</taxon>
        <taxon>Pseudomonadati</taxon>
        <taxon>Bacteroidota</taxon>
        <taxon>Cytophagia</taxon>
        <taxon>Cytophagales</taxon>
        <taxon>Cyclobacteriaceae</taxon>
        <taxon>Algoriphagus</taxon>
    </lineage>
</organism>
<dbReference type="STRING" id="226506.SAMN04488519_10526"/>
<feature type="domain" description="PIN" evidence="1">
    <location>
        <begin position="6"/>
        <end position="113"/>
    </location>
</feature>
<accession>A0A1I5FRY8</accession>
<dbReference type="InterPro" id="IPR002716">
    <property type="entry name" value="PIN_dom"/>
</dbReference>
<dbReference type="InterPro" id="IPR029060">
    <property type="entry name" value="PIN-like_dom_sf"/>
</dbReference>
<dbReference type="RefSeq" id="WP_091653135.1">
    <property type="nucleotide sequence ID" value="NZ_FOVW01000005.1"/>
</dbReference>
<dbReference type="Pfam" id="PF01850">
    <property type="entry name" value="PIN"/>
    <property type="match status" value="1"/>
</dbReference>
<dbReference type="AlphaFoldDB" id="A0A1I5FRY8"/>
<protein>
    <recommendedName>
        <fullName evidence="1">PIN domain-containing protein</fullName>
    </recommendedName>
</protein>
<reference evidence="3" key="1">
    <citation type="submission" date="2016-10" db="EMBL/GenBank/DDBJ databases">
        <authorList>
            <person name="Varghese N."/>
            <person name="Submissions S."/>
        </authorList>
    </citation>
    <scope>NUCLEOTIDE SEQUENCE [LARGE SCALE GENOMIC DNA]</scope>
    <source>
        <strain evidence="3">DSM 15282</strain>
    </source>
</reference>
<keyword evidence="3" id="KW-1185">Reference proteome</keyword>